<dbReference type="EMBL" id="BOQP01000021">
    <property type="protein sequence ID" value="GIM74800.1"/>
    <property type="molecule type" value="Genomic_DNA"/>
</dbReference>
<dbReference type="InterPro" id="IPR036390">
    <property type="entry name" value="WH_DNA-bd_sf"/>
</dbReference>
<dbReference type="SMART" id="SM00344">
    <property type="entry name" value="HTH_ASNC"/>
    <property type="match status" value="1"/>
</dbReference>
<dbReference type="Pfam" id="PF01037">
    <property type="entry name" value="AsnC_trans_reg"/>
    <property type="match status" value="1"/>
</dbReference>
<dbReference type="PANTHER" id="PTHR30154">
    <property type="entry name" value="LEUCINE-RESPONSIVE REGULATORY PROTEIN"/>
    <property type="match status" value="1"/>
</dbReference>
<evidence type="ECO:0000259" key="4">
    <source>
        <dbReference type="PROSITE" id="PS50956"/>
    </source>
</evidence>
<dbReference type="Gene3D" id="1.10.10.10">
    <property type="entry name" value="Winged helix-like DNA-binding domain superfamily/Winged helix DNA-binding domain"/>
    <property type="match status" value="1"/>
</dbReference>
<feature type="domain" description="HTH asnC-type" evidence="4">
    <location>
        <begin position="1"/>
        <end position="62"/>
    </location>
</feature>
<reference evidence="5" key="1">
    <citation type="submission" date="2021-03" db="EMBL/GenBank/DDBJ databases">
        <title>Whole genome shotgun sequence of Actinoplanes consettensis NBRC 14913.</title>
        <authorList>
            <person name="Komaki H."/>
            <person name="Tamura T."/>
        </authorList>
    </citation>
    <scope>NUCLEOTIDE SEQUENCE</scope>
    <source>
        <strain evidence="5">NBRC 14913</strain>
    </source>
</reference>
<keyword evidence="1" id="KW-0805">Transcription regulation</keyword>
<dbReference type="Proteomes" id="UP000680865">
    <property type="component" value="Unassembled WGS sequence"/>
</dbReference>
<dbReference type="PROSITE" id="PS50956">
    <property type="entry name" value="HTH_ASNC_2"/>
    <property type="match status" value="1"/>
</dbReference>
<gene>
    <name evidence="5" type="ORF">Aco04nite_42120</name>
</gene>
<dbReference type="InterPro" id="IPR000485">
    <property type="entry name" value="AsnC-type_HTH_dom"/>
</dbReference>
<name>A0A919VTH9_9ACTN</name>
<dbReference type="RefSeq" id="WP_212998931.1">
    <property type="nucleotide sequence ID" value="NZ_BAAATW010000015.1"/>
</dbReference>
<evidence type="ECO:0000256" key="2">
    <source>
        <dbReference type="ARBA" id="ARBA00023125"/>
    </source>
</evidence>
<dbReference type="SUPFAM" id="SSF46785">
    <property type="entry name" value="Winged helix' DNA-binding domain"/>
    <property type="match status" value="1"/>
</dbReference>
<dbReference type="InterPro" id="IPR011008">
    <property type="entry name" value="Dimeric_a/b-barrel"/>
</dbReference>
<keyword evidence="6" id="KW-1185">Reference proteome</keyword>
<organism evidence="5 6">
    <name type="scientific">Winogradskya consettensis</name>
    <dbReference type="NCBI Taxonomy" id="113560"/>
    <lineage>
        <taxon>Bacteria</taxon>
        <taxon>Bacillati</taxon>
        <taxon>Actinomycetota</taxon>
        <taxon>Actinomycetes</taxon>
        <taxon>Micromonosporales</taxon>
        <taxon>Micromonosporaceae</taxon>
        <taxon>Winogradskya</taxon>
    </lineage>
</organism>
<dbReference type="GO" id="GO:0043200">
    <property type="term" value="P:response to amino acid"/>
    <property type="evidence" value="ECO:0007669"/>
    <property type="project" value="TreeGrafter"/>
</dbReference>
<dbReference type="GO" id="GO:0005829">
    <property type="term" value="C:cytosol"/>
    <property type="evidence" value="ECO:0007669"/>
    <property type="project" value="TreeGrafter"/>
</dbReference>
<sequence length="150" mass="16703">MDALDKRILAELQQDGRLTVTELAERIGLSVSPCHRRLRALEQAGAINGYRAHLDAKTLGLTFEALVFVTMNGADRSTLDAFEQAVTAVPHIQQAQRLFGDPDYLLRVLTRDLPAFQEVYDGRLAALPGVQRLRSTLVMKTIAENRPLHL</sequence>
<evidence type="ECO:0000256" key="1">
    <source>
        <dbReference type="ARBA" id="ARBA00023015"/>
    </source>
</evidence>
<dbReference type="FunFam" id="1.10.10.10:FF:000186">
    <property type="entry name" value="AsnC family transcriptional regulator"/>
    <property type="match status" value="1"/>
</dbReference>
<comment type="caution">
    <text evidence="5">The sequence shown here is derived from an EMBL/GenBank/DDBJ whole genome shotgun (WGS) entry which is preliminary data.</text>
</comment>
<proteinExistence type="predicted"/>
<dbReference type="InterPro" id="IPR011991">
    <property type="entry name" value="ArsR-like_HTH"/>
</dbReference>
<dbReference type="PANTHER" id="PTHR30154:SF34">
    <property type="entry name" value="TRANSCRIPTIONAL REGULATOR AZLB"/>
    <property type="match status" value="1"/>
</dbReference>
<evidence type="ECO:0000313" key="5">
    <source>
        <dbReference type="EMBL" id="GIM74800.1"/>
    </source>
</evidence>
<protein>
    <submittedName>
        <fullName evidence="5">AsnC family transcriptional regulator</fullName>
    </submittedName>
</protein>
<evidence type="ECO:0000256" key="3">
    <source>
        <dbReference type="ARBA" id="ARBA00023163"/>
    </source>
</evidence>
<dbReference type="Pfam" id="PF13412">
    <property type="entry name" value="HTH_24"/>
    <property type="match status" value="1"/>
</dbReference>
<dbReference type="InterPro" id="IPR036388">
    <property type="entry name" value="WH-like_DNA-bd_sf"/>
</dbReference>
<dbReference type="CDD" id="cd00090">
    <property type="entry name" value="HTH_ARSR"/>
    <property type="match status" value="1"/>
</dbReference>
<keyword evidence="3" id="KW-0804">Transcription</keyword>
<keyword evidence="2" id="KW-0238">DNA-binding</keyword>
<dbReference type="InterPro" id="IPR019885">
    <property type="entry name" value="Tscrpt_reg_HTH_AsnC-type_CS"/>
</dbReference>
<dbReference type="InterPro" id="IPR019887">
    <property type="entry name" value="Tscrpt_reg_AsnC/Lrp_C"/>
</dbReference>
<dbReference type="PROSITE" id="PS00519">
    <property type="entry name" value="HTH_ASNC_1"/>
    <property type="match status" value="1"/>
</dbReference>
<accession>A0A919VTH9</accession>
<dbReference type="InterPro" id="IPR019888">
    <property type="entry name" value="Tscrpt_reg_AsnC-like"/>
</dbReference>
<dbReference type="AlphaFoldDB" id="A0A919VTH9"/>
<dbReference type="Gene3D" id="3.30.70.920">
    <property type="match status" value="1"/>
</dbReference>
<dbReference type="PRINTS" id="PR00033">
    <property type="entry name" value="HTHASNC"/>
</dbReference>
<evidence type="ECO:0000313" key="6">
    <source>
        <dbReference type="Proteomes" id="UP000680865"/>
    </source>
</evidence>
<dbReference type="GO" id="GO:0043565">
    <property type="term" value="F:sequence-specific DNA binding"/>
    <property type="evidence" value="ECO:0007669"/>
    <property type="project" value="InterPro"/>
</dbReference>
<dbReference type="SUPFAM" id="SSF54909">
    <property type="entry name" value="Dimeric alpha+beta barrel"/>
    <property type="match status" value="1"/>
</dbReference>